<comment type="caution">
    <text evidence="2">The sequence shown here is derived from an EMBL/GenBank/DDBJ whole genome shotgun (WGS) entry which is preliminary data.</text>
</comment>
<sequence>MPFLRDEDIRRVLEESDGEDLLFDNYDLEEIVEMDNLQLDENVEESIEAISADIQNAGAIGESACSEIFSEQSGDAELVTLQCQISNGLNANNSTNAVPPRAQRPRQARSRPPPLSEWSFEVKDLRRKIFTRHDEPIRHSHLFDSNTDIFTILS</sequence>
<evidence type="ECO:0000313" key="3">
    <source>
        <dbReference type="Proteomes" id="UP001153954"/>
    </source>
</evidence>
<accession>A0AAU9TQB6</accession>
<proteinExistence type="predicted"/>
<feature type="region of interest" description="Disordered" evidence="1">
    <location>
        <begin position="89"/>
        <end position="115"/>
    </location>
</feature>
<evidence type="ECO:0000313" key="2">
    <source>
        <dbReference type="EMBL" id="CAH2087981.1"/>
    </source>
</evidence>
<dbReference type="EMBL" id="CAKOGL010000007">
    <property type="protein sequence ID" value="CAH2087981.1"/>
    <property type="molecule type" value="Genomic_DNA"/>
</dbReference>
<evidence type="ECO:0000256" key="1">
    <source>
        <dbReference type="SAM" id="MobiDB-lite"/>
    </source>
</evidence>
<dbReference type="Proteomes" id="UP001153954">
    <property type="component" value="Unassembled WGS sequence"/>
</dbReference>
<protein>
    <submittedName>
        <fullName evidence="2">Uncharacterized protein</fullName>
    </submittedName>
</protein>
<dbReference type="AlphaFoldDB" id="A0AAU9TQB6"/>
<keyword evidence="3" id="KW-1185">Reference proteome</keyword>
<gene>
    <name evidence="2" type="ORF">EEDITHA_LOCUS4183</name>
</gene>
<organism evidence="2 3">
    <name type="scientific">Euphydryas editha</name>
    <name type="common">Edith's checkerspot</name>
    <dbReference type="NCBI Taxonomy" id="104508"/>
    <lineage>
        <taxon>Eukaryota</taxon>
        <taxon>Metazoa</taxon>
        <taxon>Ecdysozoa</taxon>
        <taxon>Arthropoda</taxon>
        <taxon>Hexapoda</taxon>
        <taxon>Insecta</taxon>
        <taxon>Pterygota</taxon>
        <taxon>Neoptera</taxon>
        <taxon>Endopterygota</taxon>
        <taxon>Lepidoptera</taxon>
        <taxon>Glossata</taxon>
        <taxon>Ditrysia</taxon>
        <taxon>Papilionoidea</taxon>
        <taxon>Nymphalidae</taxon>
        <taxon>Nymphalinae</taxon>
        <taxon>Euphydryas</taxon>
    </lineage>
</organism>
<name>A0AAU9TQB6_EUPED</name>
<reference evidence="2" key="1">
    <citation type="submission" date="2022-03" db="EMBL/GenBank/DDBJ databases">
        <authorList>
            <person name="Tunstrom K."/>
        </authorList>
    </citation>
    <scope>NUCLEOTIDE SEQUENCE</scope>
</reference>